<feature type="domain" description="Endoplasmic reticulum vesicle transporter N-terminal" evidence="2">
    <location>
        <begin position="23"/>
        <end position="111"/>
    </location>
</feature>
<keyword evidence="1" id="KW-0333">Golgi apparatus</keyword>
<dbReference type="PANTHER" id="PTHR10984:SF81">
    <property type="entry name" value="ER-DERIVED VESICLES PROTEIN ERV41"/>
    <property type="match status" value="1"/>
</dbReference>
<dbReference type="AlphaFoldDB" id="A0A9W9NBA1"/>
<keyword evidence="1" id="KW-0813">Transport</keyword>
<dbReference type="GO" id="GO:0000139">
    <property type="term" value="C:Golgi membrane"/>
    <property type="evidence" value="ECO:0007669"/>
    <property type="project" value="UniProtKB-SubCell"/>
</dbReference>
<dbReference type="OrthoDB" id="5541786at2759"/>
<dbReference type="Pfam" id="PF13850">
    <property type="entry name" value="ERGIC_N"/>
    <property type="match status" value="1"/>
</dbReference>
<evidence type="ECO:0000256" key="1">
    <source>
        <dbReference type="RuleBase" id="RU369013"/>
    </source>
</evidence>
<dbReference type="GO" id="GO:0006888">
    <property type="term" value="P:endoplasmic reticulum to Golgi vesicle-mediated transport"/>
    <property type="evidence" value="ECO:0007669"/>
    <property type="project" value="UniProtKB-UniRule"/>
</dbReference>
<dbReference type="GO" id="GO:0005789">
    <property type="term" value="C:endoplasmic reticulum membrane"/>
    <property type="evidence" value="ECO:0007669"/>
    <property type="project" value="UniProtKB-SubCell"/>
</dbReference>
<evidence type="ECO:0000313" key="4">
    <source>
        <dbReference type="Proteomes" id="UP001150904"/>
    </source>
</evidence>
<evidence type="ECO:0000259" key="2">
    <source>
        <dbReference type="Pfam" id="PF13850"/>
    </source>
</evidence>
<dbReference type="Proteomes" id="UP001150904">
    <property type="component" value="Unassembled WGS sequence"/>
</dbReference>
<dbReference type="EMBL" id="JAPQKR010000005">
    <property type="protein sequence ID" value="KAJ5216658.1"/>
    <property type="molecule type" value="Genomic_DNA"/>
</dbReference>
<protein>
    <recommendedName>
        <fullName evidence="1">Endoplasmic reticulum-Golgi intermediate compartment protein</fullName>
    </recommendedName>
</protein>
<dbReference type="GO" id="GO:0006890">
    <property type="term" value="P:retrograde vesicle-mediated transport, Golgi to endoplasmic reticulum"/>
    <property type="evidence" value="ECO:0007669"/>
    <property type="project" value="TreeGrafter"/>
</dbReference>
<keyword evidence="4" id="KW-1185">Reference proteome</keyword>
<dbReference type="RefSeq" id="XP_058312471.1">
    <property type="nucleotide sequence ID" value="XM_058450127.1"/>
</dbReference>
<reference evidence="3" key="2">
    <citation type="journal article" date="2023" name="IMA Fungus">
        <title>Comparative genomic study of the Penicillium genus elucidates a diverse pangenome and 15 lateral gene transfer events.</title>
        <authorList>
            <person name="Petersen C."/>
            <person name="Sorensen T."/>
            <person name="Nielsen M.R."/>
            <person name="Sondergaard T.E."/>
            <person name="Sorensen J.L."/>
            <person name="Fitzpatrick D.A."/>
            <person name="Frisvad J.C."/>
            <person name="Nielsen K.L."/>
        </authorList>
    </citation>
    <scope>NUCLEOTIDE SEQUENCE</scope>
    <source>
        <strain evidence="3">IBT 15544</strain>
    </source>
</reference>
<dbReference type="GO" id="GO:0030134">
    <property type="term" value="C:COPII-coated ER to Golgi transport vesicle"/>
    <property type="evidence" value="ECO:0007669"/>
    <property type="project" value="TreeGrafter"/>
</dbReference>
<proteinExistence type="inferred from homology"/>
<dbReference type="GO" id="GO:0033116">
    <property type="term" value="C:endoplasmic reticulum-Golgi intermediate compartment membrane"/>
    <property type="evidence" value="ECO:0007669"/>
    <property type="project" value="UniProtKB-SubCell"/>
</dbReference>
<comment type="similarity">
    <text evidence="1">Belongs to the ERGIC family.</text>
</comment>
<dbReference type="PANTHER" id="PTHR10984">
    <property type="entry name" value="ENDOPLASMIC RETICULUM-GOLGI INTERMEDIATE COMPARTMENT PROTEIN"/>
    <property type="match status" value="1"/>
</dbReference>
<reference evidence="3" key="1">
    <citation type="submission" date="2022-12" db="EMBL/GenBank/DDBJ databases">
        <authorList>
            <person name="Petersen C."/>
        </authorList>
    </citation>
    <scope>NUCLEOTIDE SEQUENCE</scope>
    <source>
        <strain evidence="3">IBT 15544</strain>
    </source>
</reference>
<comment type="caution">
    <text evidence="3">The sequence shown here is derived from an EMBL/GenBank/DDBJ whole genome shotgun (WGS) entry which is preliminary data.</text>
</comment>
<dbReference type="InterPro" id="IPR039542">
    <property type="entry name" value="Erv_N"/>
</dbReference>
<comment type="subcellular location">
    <subcellularLocation>
        <location evidence="1">Endoplasmic reticulum membrane</location>
        <topology evidence="1">Multi-pass membrane protein</topology>
    </subcellularLocation>
    <subcellularLocation>
        <location evidence="1">Endoplasmic reticulum-Golgi intermediate compartment membrane</location>
        <topology evidence="1">Multi-pass membrane protein</topology>
    </subcellularLocation>
    <subcellularLocation>
        <location evidence="1">Golgi apparatus membrane</location>
        <topology evidence="1">Multi-pass membrane protein</topology>
    </subcellularLocation>
</comment>
<accession>A0A9W9NBA1</accession>
<dbReference type="GeneID" id="83177428"/>
<keyword evidence="1" id="KW-0931">ER-Golgi transport</keyword>
<dbReference type="InterPro" id="IPR045888">
    <property type="entry name" value="Erv"/>
</dbReference>
<organism evidence="3 4">
    <name type="scientific">Penicillium cinerascens</name>
    <dbReference type="NCBI Taxonomy" id="70096"/>
    <lineage>
        <taxon>Eukaryota</taxon>
        <taxon>Fungi</taxon>
        <taxon>Dikarya</taxon>
        <taxon>Ascomycota</taxon>
        <taxon>Pezizomycotina</taxon>
        <taxon>Eurotiomycetes</taxon>
        <taxon>Eurotiomycetidae</taxon>
        <taxon>Eurotiales</taxon>
        <taxon>Aspergillaceae</taxon>
        <taxon>Penicillium</taxon>
    </lineage>
</organism>
<evidence type="ECO:0000313" key="3">
    <source>
        <dbReference type="EMBL" id="KAJ5216658.1"/>
    </source>
</evidence>
<comment type="function">
    <text evidence="1">Plays a role in transport between endoplasmic reticulum and Golgi.</text>
</comment>
<name>A0A9W9NBA1_9EURO</name>
<gene>
    <name evidence="3" type="ORF">N7498_003065</name>
</gene>
<keyword evidence="1" id="KW-0256">Endoplasmic reticulum</keyword>
<sequence>MNGFDSKGLDEDAFGEKGALSGLKTFDAFPKTKASYTTPTHRGGQWTVLILLVCTVFSFSELKTWWRGTEQHHFSVEKGVSHELQLNLDIVVNMPCDTLRVNIQDAAGDRILASDMLKREETSWNLWMHKRNKDKHEYQTLSHEEEDRLTAQEADAHAHHVLGEVRRNPRRKFAKGPSMRWGDTADSCRIYGSLRRTWITVLSTSRT</sequence>